<dbReference type="GO" id="GO:0032527">
    <property type="term" value="P:protein exit from endoplasmic reticulum"/>
    <property type="evidence" value="ECO:0007669"/>
    <property type="project" value="TreeGrafter"/>
</dbReference>
<dbReference type="Pfam" id="PF23756">
    <property type="entry name" value="Beta-prop_HPS5"/>
    <property type="match status" value="1"/>
</dbReference>
<protein>
    <recommendedName>
        <fullName evidence="2">HPS5-like beta-propeller domain-containing protein</fullName>
    </recommendedName>
</protein>
<dbReference type="InterPro" id="IPR015943">
    <property type="entry name" value="WD40/YVTN_repeat-like_dom_sf"/>
</dbReference>
<feature type="region of interest" description="Disordered" evidence="1">
    <location>
        <begin position="609"/>
        <end position="643"/>
    </location>
</feature>
<dbReference type="InterPro" id="IPR006624">
    <property type="entry name" value="Beta-propeller_rpt_TECPR"/>
</dbReference>
<dbReference type="Proteomes" id="UP001283361">
    <property type="component" value="Unassembled WGS sequence"/>
</dbReference>
<dbReference type="Gene3D" id="2.130.10.10">
    <property type="entry name" value="YVTN repeat-like/Quinoprotein amine dehydrogenase"/>
    <property type="match status" value="1"/>
</dbReference>
<feature type="region of interest" description="Disordered" evidence="1">
    <location>
        <begin position="1"/>
        <end position="22"/>
    </location>
</feature>
<dbReference type="PANTHER" id="PTHR23287:SF16">
    <property type="entry name" value="TECTONIN BETA-PROPELLER REPEAT-CONTAINING PROTEIN 2"/>
    <property type="match status" value="1"/>
</dbReference>
<evidence type="ECO:0000313" key="3">
    <source>
        <dbReference type="EMBL" id="KAK3774906.1"/>
    </source>
</evidence>
<dbReference type="GO" id="GO:0005737">
    <property type="term" value="C:cytoplasm"/>
    <property type="evidence" value="ECO:0007669"/>
    <property type="project" value="GOC"/>
</dbReference>
<evidence type="ECO:0000313" key="4">
    <source>
        <dbReference type="Proteomes" id="UP001283361"/>
    </source>
</evidence>
<dbReference type="SMART" id="SM00706">
    <property type="entry name" value="TECPR"/>
    <property type="match status" value="8"/>
</dbReference>
<dbReference type="Pfam" id="PF19193">
    <property type="entry name" value="Tectonin"/>
    <property type="match status" value="2"/>
</dbReference>
<feature type="region of interest" description="Disordered" evidence="1">
    <location>
        <begin position="508"/>
        <end position="548"/>
    </location>
</feature>
<feature type="region of interest" description="Disordered" evidence="1">
    <location>
        <begin position="675"/>
        <end position="701"/>
    </location>
</feature>
<comment type="caution">
    <text evidence="3">The sequence shown here is derived from an EMBL/GenBank/DDBJ whole genome shotgun (WGS) entry which is preliminary data.</text>
</comment>
<accession>A0AAE0ZTU2</accession>
<keyword evidence="4" id="KW-1185">Reference proteome</keyword>
<sequence>MAALDLKDNMDPENDDSGDIWSEPEFQQDGLKEFERLDSLLSQVPKKAQHGILKSCDLVLTCIDANTKFIALGTNIGTAFLYSRRNETMQRLKATNHGAVITSICLHDGVDDLVAVGCASGEVTIFCIPGLVSVQKKQIQKFEVRDVHKHFITCLEWSTNGMKLFSGDKMGQVAVTEIDFYQGLSKSCSLLIEPSTEIIQLDYHKRMLLVSTRQRSFVVRLDRYTETIQIGSKDRKMPGQFGACFIPELCKPDDVKLYAARPGCRLWLADTQGTVKSTHIFKDPLSHEVPEIPLLAAGKLQLQQEGFQFGKLLWMHNRSLISWSSSALVVLDPVNNRCLCRQSKLSGVVDVAVVSETKEVFLLRRHADARVIRISTKPEALIKDEIKPLASSSGSAPENEDFTFTKAERKEELTALSLFKKISEPLKKHFENGLNEFPPVMEILPAEFDSLCIDSPPGVTATPIENNPPPAPISKQGPPDFPQKIEAPITETNEDIVFTHKMKKNKKKKYKPDSYKGKEPELDTVSQQSYDSVGSSNMNASFNSEDESTLKTLNEADKMLSIVQNIISKESASKSEPLPDVLPMVSASVDSDILEFQNDQAENVIPFSDQVKAPDSTPVAKAEAPTSLKDQSKSEKSGYESSCNMVSQLATENNPEDNVSQNVYKNVLTDSVMISSQNRSDNLPETDKENQGSDKYGNNQHLCDPSLSEVDQHMEVTPGYKDTSLFEKSVSEVNFPKHSDLVDSVLARVTGVNHGQDDLLKEDIPDHLPQDFPSCEKESLGKPKKDKKERFPLLNQQSVPDIYMDLDSIEDLDYFRRNEQGENTTEDFYSKYLDENFQEESNSSTTKTKEASSFPEKFVVDTHSQDIKKTASHIANSWSEITAPANIYSLAVSDNHLWFTDKSENIYYSLLQGAKGIVWRKATGYASQISVSPSGSIVWRLCKGVVFAGTKISTRHPEGLKWVEAVREVQYIAVSNTCAWYIKRTGELMLQQGLSKERPCYRSRQIDCGPYRLKQVACGGQGVVWCITESLQLLVRTGVRRDLPAGDAWEICVRDTPPYLFSHVTIDNENVGWAIDVSGRVWFCQGVTLENPRGTSDWFEVPMSGYVMQDASMLDMIRAAAKIFDPSKLSYIMSTNRGGLVSAGPQGIWLAMDFRNLLQVCRGTIQGYHWMEAQPARMAASTSWKHVCASMNHFDHGLVWAQHVKHDIFAFKKAHGEAHNIVDCGDLACISVAPLALWTLSSDGEIRVRTGMGPGCPQGIGWVNVNLAQLGDAHFVHLSCNASYIWAVEVQGGVYQRIGTGPPSNADLNPVWLPIDTIGDLCFTKIFVSALDWMVWGIDNRRLCFVRVGITESMPLGREWIHVPGIQAIDMAITKTGIWALNTQGEIFFRYGIALDNPTGDYWKKIPGALTKISASEDDELWGINLDGQLMCCKFKLLPRRQKSTEAFPAAPLTRDMSVNEDWEIV</sequence>
<dbReference type="InterPro" id="IPR001680">
    <property type="entry name" value="WD40_rpt"/>
</dbReference>
<feature type="compositionally biased region" description="Basic and acidic residues" evidence="1">
    <location>
        <begin position="1"/>
        <end position="10"/>
    </location>
</feature>
<feature type="compositionally biased region" description="Polar residues" evidence="1">
    <location>
        <begin position="524"/>
        <end position="543"/>
    </location>
</feature>
<proteinExistence type="predicted"/>
<evidence type="ECO:0000259" key="2">
    <source>
        <dbReference type="Pfam" id="PF23756"/>
    </source>
</evidence>
<dbReference type="EMBL" id="JAWDGP010003379">
    <property type="protein sequence ID" value="KAK3774906.1"/>
    <property type="molecule type" value="Genomic_DNA"/>
</dbReference>
<organism evidence="3 4">
    <name type="scientific">Elysia crispata</name>
    <name type="common">lettuce slug</name>
    <dbReference type="NCBI Taxonomy" id="231223"/>
    <lineage>
        <taxon>Eukaryota</taxon>
        <taxon>Metazoa</taxon>
        <taxon>Spiralia</taxon>
        <taxon>Lophotrochozoa</taxon>
        <taxon>Mollusca</taxon>
        <taxon>Gastropoda</taxon>
        <taxon>Heterobranchia</taxon>
        <taxon>Euthyneura</taxon>
        <taxon>Panpulmonata</taxon>
        <taxon>Sacoglossa</taxon>
        <taxon>Placobranchoidea</taxon>
        <taxon>Plakobranchidae</taxon>
        <taxon>Elysia</taxon>
    </lineage>
</organism>
<evidence type="ECO:0000256" key="1">
    <source>
        <dbReference type="SAM" id="MobiDB-lite"/>
    </source>
</evidence>
<feature type="domain" description="HPS5-like beta-propeller" evidence="2">
    <location>
        <begin position="55"/>
        <end position="363"/>
    </location>
</feature>
<dbReference type="SUPFAM" id="SSF50978">
    <property type="entry name" value="WD40 repeat-like"/>
    <property type="match status" value="1"/>
</dbReference>
<dbReference type="InterPro" id="IPR036322">
    <property type="entry name" value="WD40_repeat_dom_sf"/>
</dbReference>
<dbReference type="SMART" id="SM00320">
    <property type="entry name" value="WD40"/>
    <property type="match status" value="2"/>
</dbReference>
<gene>
    <name evidence="3" type="ORF">RRG08_007264</name>
</gene>
<dbReference type="PANTHER" id="PTHR23287">
    <property type="entry name" value="RUBY-EYE2-LIKE PROTEIN"/>
    <property type="match status" value="1"/>
</dbReference>
<dbReference type="InterPro" id="IPR056499">
    <property type="entry name" value="Beta-prop_HPS5-like"/>
</dbReference>
<reference evidence="3" key="1">
    <citation type="journal article" date="2023" name="G3 (Bethesda)">
        <title>A reference genome for the long-term kleptoplast-retaining sea slug Elysia crispata morphotype clarki.</title>
        <authorList>
            <person name="Eastman K.E."/>
            <person name="Pendleton A.L."/>
            <person name="Shaikh M.A."/>
            <person name="Suttiyut T."/>
            <person name="Ogas R."/>
            <person name="Tomko P."/>
            <person name="Gavelis G."/>
            <person name="Widhalm J.R."/>
            <person name="Wisecaver J.H."/>
        </authorList>
    </citation>
    <scope>NUCLEOTIDE SEQUENCE</scope>
    <source>
        <strain evidence="3">ECLA1</strain>
    </source>
</reference>
<feature type="compositionally biased region" description="Basic and acidic residues" evidence="1">
    <location>
        <begin position="511"/>
        <end position="521"/>
    </location>
</feature>
<name>A0AAE0ZTU2_9GAST</name>
<feature type="region of interest" description="Disordered" evidence="1">
    <location>
        <begin position="758"/>
        <end position="790"/>
    </location>
</feature>